<reference evidence="2 3" key="1">
    <citation type="submission" date="2014-07" db="EMBL/GenBank/DDBJ databases">
        <title>Draft Genome Sequence of Gephyronic Acid Producer, Cystobacter violaceus Strain Cb vi76.</title>
        <authorList>
            <person name="Stevens D.C."/>
            <person name="Young J."/>
            <person name="Carmichael R."/>
            <person name="Tan J."/>
            <person name="Taylor R.E."/>
        </authorList>
    </citation>
    <scope>NUCLEOTIDE SEQUENCE [LARGE SCALE GENOMIC DNA]</scope>
    <source>
        <strain evidence="2 3">Cb vi76</strain>
    </source>
</reference>
<protein>
    <recommendedName>
        <fullName evidence="1">Immunity MXAN-0049 protein domain-containing protein</fullName>
    </recommendedName>
</protein>
<accession>A0A084SWF0</accession>
<name>A0A084SWF0_9BACT</name>
<comment type="caution">
    <text evidence="2">The sequence shown here is derived from an EMBL/GenBank/DDBJ whole genome shotgun (WGS) entry which is preliminary data.</text>
</comment>
<gene>
    <name evidence="2" type="ORF">Q664_13065</name>
</gene>
<dbReference type="InterPro" id="IPR012433">
    <property type="entry name" value="Imm11"/>
</dbReference>
<dbReference type="Proteomes" id="UP000028547">
    <property type="component" value="Unassembled WGS sequence"/>
</dbReference>
<dbReference type="AlphaFoldDB" id="A0A084SWF0"/>
<evidence type="ECO:0000313" key="3">
    <source>
        <dbReference type="Proteomes" id="UP000028547"/>
    </source>
</evidence>
<organism evidence="2 3">
    <name type="scientific">Archangium violaceum Cb vi76</name>
    <dbReference type="NCBI Taxonomy" id="1406225"/>
    <lineage>
        <taxon>Bacteria</taxon>
        <taxon>Pseudomonadati</taxon>
        <taxon>Myxococcota</taxon>
        <taxon>Myxococcia</taxon>
        <taxon>Myxococcales</taxon>
        <taxon>Cystobacterineae</taxon>
        <taxon>Archangiaceae</taxon>
        <taxon>Archangium</taxon>
    </lineage>
</organism>
<proteinExistence type="predicted"/>
<dbReference type="Pfam" id="PF07791">
    <property type="entry name" value="Imm11"/>
    <property type="match status" value="1"/>
</dbReference>
<sequence>MKGDHSSAVIDALPEGGPRLYLLTRGESLGERFPVGAKLQFSEDFAQLRKLYDFVTNTLRTLFVSEKVKQVLEHLGANNCEFIPVTILNHKGKVASSSHYLLNILGSEDAIDMEKSVCVMDAMKPDQIFGIRQLVLKREGLSPEALIFRAKSKMNEYFISQKLHEAFQREGITGYRVFPADGWDGVNI</sequence>
<dbReference type="EMBL" id="JPMI01000079">
    <property type="protein sequence ID" value="KFA92785.1"/>
    <property type="molecule type" value="Genomic_DNA"/>
</dbReference>
<evidence type="ECO:0000313" key="2">
    <source>
        <dbReference type="EMBL" id="KFA92785.1"/>
    </source>
</evidence>
<evidence type="ECO:0000259" key="1">
    <source>
        <dbReference type="Pfam" id="PF07791"/>
    </source>
</evidence>
<feature type="domain" description="Immunity MXAN-0049 protein" evidence="1">
    <location>
        <begin position="31"/>
        <end position="175"/>
    </location>
</feature>